<dbReference type="Proteomes" id="UP001418222">
    <property type="component" value="Unassembled WGS sequence"/>
</dbReference>
<feature type="region of interest" description="Disordered" evidence="1">
    <location>
        <begin position="133"/>
        <end position="171"/>
    </location>
</feature>
<gene>
    <name evidence="3" type="ORF">KSP39_PZI018395</name>
</gene>
<evidence type="ECO:0000256" key="1">
    <source>
        <dbReference type="SAM" id="MobiDB-lite"/>
    </source>
</evidence>
<protein>
    <recommendedName>
        <fullName evidence="2">Retroviral polymerase SH3-like domain-containing protein</fullName>
    </recommendedName>
</protein>
<dbReference type="Pfam" id="PF25597">
    <property type="entry name" value="SH3_retrovirus"/>
    <property type="match status" value="1"/>
</dbReference>
<organism evidence="3 4">
    <name type="scientific">Platanthera zijinensis</name>
    <dbReference type="NCBI Taxonomy" id="2320716"/>
    <lineage>
        <taxon>Eukaryota</taxon>
        <taxon>Viridiplantae</taxon>
        <taxon>Streptophyta</taxon>
        <taxon>Embryophyta</taxon>
        <taxon>Tracheophyta</taxon>
        <taxon>Spermatophyta</taxon>
        <taxon>Magnoliopsida</taxon>
        <taxon>Liliopsida</taxon>
        <taxon>Asparagales</taxon>
        <taxon>Orchidaceae</taxon>
        <taxon>Orchidoideae</taxon>
        <taxon>Orchideae</taxon>
        <taxon>Orchidinae</taxon>
        <taxon>Platanthera</taxon>
    </lineage>
</organism>
<evidence type="ECO:0000259" key="2">
    <source>
        <dbReference type="Pfam" id="PF25597"/>
    </source>
</evidence>
<dbReference type="AlphaFoldDB" id="A0AAP0FZ41"/>
<name>A0AAP0FZ41_9ASPA</name>
<reference evidence="3 4" key="1">
    <citation type="journal article" date="2022" name="Nat. Plants">
        <title>Genomes of leafy and leafless Platanthera orchids illuminate the evolution of mycoheterotrophy.</title>
        <authorList>
            <person name="Li M.H."/>
            <person name="Liu K.W."/>
            <person name="Li Z."/>
            <person name="Lu H.C."/>
            <person name="Ye Q.L."/>
            <person name="Zhang D."/>
            <person name="Wang J.Y."/>
            <person name="Li Y.F."/>
            <person name="Zhong Z.M."/>
            <person name="Liu X."/>
            <person name="Yu X."/>
            <person name="Liu D.K."/>
            <person name="Tu X.D."/>
            <person name="Liu B."/>
            <person name="Hao Y."/>
            <person name="Liao X.Y."/>
            <person name="Jiang Y.T."/>
            <person name="Sun W.H."/>
            <person name="Chen J."/>
            <person name="Chen Y.Q."/>
            <person name="Ai Y."/>
            <person name="Zhai J.W."/>
            <person name="Wu S.S."/>
            <person name="Zhou Z."/>
            <person name="Hsiao Y.Y."/>
            <person name="Wu W.L."/>
            <person name="Chen Y.Y."/>
            <person name="Lin Y.F."/>
            <person name="Hsu J.L."/>
            <person name="Li C.Y."/>
            <person name="Wang Z.W."/>
            <person name="Zhao X."/>
            <person name="Zhong W.Y."/>
            <person name="Ma X.K."/>
            <person name="Ma L."/>
            <person name="Huang J."/>
            <person name="Chen G.Z."/>
            <person name="Huang M.Z."/>
            <person name="Huang L."/>
            <person name="Peng D.H."/>
            <person name="Luo Y.B."/>
            <person name="Zou S.Q."/>
            <person name="Chen S.P."/>
            <person name="Lan S."/>
            <person name="Tsai W.C."/>
            <person name="Van de Peer Y."/>
            <person name="Liu Z.J."/>
        </authorList>
    </citation>
    <scope>NUCLEOTIDE SEQUENCE [LARGE SCALE GENOMIC DNA]</scope>
    <source>
        <strain evidence="3">Lor287</strain>
    </source>
</reference>
<evidence type="ECO:0000313" key="4">
    <source>
        <dbReference type="Proteomes" id="UP001418222"/>
    </source>
</evidence>
<sequence>MRSSPKSNATIVPTRVLMDMKDGTRDTELSHYSEVQCSMSGLSLESDPYNIESSESQYERHHDPAMACPSPTPCIDLAYRLFDPIHNKLLISRDVTFNESQGWTWEETSSAVPSVLTRGVEPWFDVGPFQPEIEAPPTESLHPEHEDLIFEDPESPPSSLPRKMRSLEDIY</sequence>
<comment type="caution">
    <text evidence="3">The sequence shown here is derived from an EMBL/GenBank/DDBJ whole genome shotgun (WGS) entry which is preliminary data.</text>
</comment>
<keyword evidence="4" id="KW-1185">Reference proteome</keyword>
<dbReference type="InterPro" id="IPR057670">
    <property type="entry name" value="SH3_retrovirus"/>
</dbReference>
<feature type="domain" description="Retroviral polymerase SH3-like" evidence="2">
    <location>
        <begin position="78"/>
        <end position="109"/>
    </location>
</feature>
<evidence type="ECO:0000313" key="3">
    <source>
        <dbReference type="EMBL" id="KAK8926101.1"/>
    </source>
</evidence>
<accession>A0AAP0FZ41</accession>
<proteinExistence type="predicted"/>
<dbReference type="EMBL" id="JBBWWQ010000016">
    <property type="protein sequence ID" value="KAK8926101.1"/>
    <property type="molecule type" value="Genomic_DNA"/>
</dbReference>